<protein>
    <submittedName>
        <fullName evidence="1">Uncharacterized protein</fullName>
    </submittedName>
</protein>
<reference evidence="1" key="1">
    <citation type="submission" date="2014-01" db="EMBL/GenBank/DDBJ databases">
        <authorList>
            <person name="Brown-Elliot B."/>
            <person name="Wallace R."/>
            <person name="Lenaerts A."/>
            <person name="Ordway D."/>
            <person name="DeGroote M.A."/>
            <person name="Parker T."/>
            <person name="Sizemore C."/>
            <person name="Tallon L.J."/>
            <person name="Sadzewicz L.K."/>
            <person name="Sengamalay N."/>
            <person name="Fraser C.M."/>
            <person name="Hine E."/>
            <person name="Shefchek K.A."/>
            <person name="Das S.P."/>
            <person name="Tettelin H."/>
        </authorList>
    </citation>
    <scope>NUCLEOTIDE SEQUENCE [LARGE SCALE GENOMIC DNA]</scope>
    <source>
        <strain evidence="1">4042</strain>
    </source>
</reference>
<dbReference type="AlphaFoldDB" id="X8DXJ8"/>
<accession>X8DXJ8</accession>
<gene>
    <name evidence="1" type="ORF">I553_9300</name>
</gene>
<proteinExistence type="predicted"/>
<sequence length="37" mass="4326">MRRWLGSSTRTHYCGFIWPLRRGFGPNFGFGLLRGQP</sequence>
<evidence type="ECO:0000313" key="1">
    <source>
        <dbReference type="EMBL" id="EUA73144.1"/>
    </source>
</evidence>
<dbReference type="EMBL" id="JAOB01000011">
    <property type="protein sequence ID" value="EUA73144.1"/>
    <property type="molecule type" value="Genomic_DNA"/>
</dbReference>
<organism evidence="1">
    <name type="scientific">Mycobacterium xenopi 4042</name>
    <dbReference type="NCBI Taxonomy" id="1299334"/>
    <lineage>
        <taxon>Bacteria</taxon>
        <taxon>Bacillati</taxon>
        <taxon>Actinomycetota</taxon>
        <taxon>Actinomycetes</taxon>
        <taxon>Mycobacteriales</taxon>
        <taxon>Mycobacteriaceae</taxon>
        <taxon>Mycobacterium</taxon>
    </lineage>
</organism>
<comment type="caution">
    <text evidence="1">The sequence shown here is derived from an EMBL/GenBank/DDBJ whole genome shotgun (WGS) entry which is preliminary data.</text>
</comment>
<name>X8DXJ8_MYCXE</name>
<dbReference type="PATRIC" id="fig|1299334.3.peg.815"/>